<dbReference type="EMBL" id="JH930470">
    <property type="protein sequence ID" value="EKM58329.1"/>
    <property type="molecule type" value="Genomic_DNA"/>
</dbReference>
<dbReference type="GeneID" id="18915518"/>
<evidence type="ECO:0000256" key="1">
    <source>
        <dbReference type="SAM" id="Phobius"/>
    </source>
</evidence>
<keyword evidence="1" id="KW-0472">Membrane</keyword>
<evidence type="ECO:0000313" key="3">
    <source>
        <dbReference type="Proteomes" id="UP000008370"/>
    </source>
</evidence>
<feature type="transmembrane region" description="Helical" evidence="1">
    <location>
        <begin position="42"/>
        <end position="59"/>
    </location>
</feature>
<feature type="transmembrane region" description="Helical" evidence="1">
    <location>
        <begin position="126"/>
        <end position="151"/>
    </location>
</feature>
<evidence type="ECO:0000313" key="2">
    <source>
        <dbReference type="EMBL" id="EKM58329.1"/>
    </source>
</evidence>
<keyword evidence="1" id="KW-1133">Transmembrane helix</keyword>
<dbReference type="HOGENOM" id="CLU_1294822_0_0_1"/>
<keyword evidence="3" id="KW-1185">Reference proteome</keyword>
<dbReference type="InParanoid" id="K5WGX9"/>
<dbReference type="RefSeq" id="XP_007393648.1">
    <property type="nucleotide sequence ID" value="XM_007393586.1"/>
</dbReference>
<dbReference type="AlphaFoldDB" id="K5WGX9"/>
<sequence>MAATENTPLHDDAAIQDGNISETTPKPSVDIDIFMDYFEGQCNALVAFSAMLICPALVIKTSPEISLSWPLRTVGLLVCDLNGLCLVISFFLRVSAWVAKRGGHTEQFAKDITNLRRGPARSHAAVVVRAPGWLMTATLATFLVEMIGYFYLWNPPATASPKAPMHAGEDMLYQVLLITFSLFATQSIIIASKLGKPPAPAPNPEVADVQEKV</sequence>
<gene>
    <name evidence="2" type="ORF">PHACADRAFT_252564</name>
</gene>
<feature type="transmembrane region" description="Helical" evidence="1">
    <location>
        <begin position="71"/>
        <end position="92"/>
    </location>
</feature>
<proteinExistence type="predicted"/>
<protein>
    <submittedName>
        <fullName evidence="2">Uncharacterized protein</fullName>
    </submittedName>
</protein>
<accession>K5WGX9</accession>
<dbReference type="Proteomes" id="UP000008370">
    <property type="component" value="Unassembled WGS sequence"/>
</dbReference>
<organism evidence="2 3">
    <name type="scientific">Phanerochaete carnosa (strain HHB-10118-sp)</name>
    <name type="common">White-rot fungus</name>
    <name type="synonym">Peniophora carnosa</name>
    <dbReference type="NCBI Taxonomy" id="650164"/>
    <lineage>
        <taxon>Eukaryota</taxon>
        <taxon>Fungi</taxon>
        <taxon>Dikarya</taxon>
        <taxon>Basidiomycota</taxon>
        <taxon>Agaricomycotina</taxon>
        <taxon>Agaricomycetes</taxon>
        <taxon>Polyporales</taxon>
        <taxon>Phanerochaetaceae</taxon>
        <taxon>Phanerochaete</taxon>
    </lineage>
</organism>
<feature type="transmembrane region" description="Helical" evidence="1">
    <location>
        <begin position="171"/>
        <end position="191"/>
    </location>
</feature>
<reference evidence="2 3" key="1">
    <citation type="journal article" date="2012" name="BMC Genomics">
        <title>Comparative genomics of the white-rot fungi, Phanerochaete carnosa and P. chrysosporium, to elucidate the genetic basis of the distinct wood types they colonize.</title>
        <authorList>
            <person name="Suzuki H."/>
            <person name="MacDonald J."/>
            <person name="Syed K."/>
            <person name="Salamov A."/>
            <person name="Hori C."/>
            <person name="Aerts A."/>
            <person name="Henrissat B."/>
            <person name="Wiebenga A."/>
            <person name="vanKuyk P.A."/>
            <person name="Barry K."/>
            <person name="Lindquist E."/>
            <person name="LaButti K."/>
            <person name="Lapidus A."/>
            <person name="Lucas S."/>
            <person name="Coutinho P."/>
            <person name="Gong Y."/>
            <person name="Samejima M."/>
            <person name="Mahadevan R."/>
            <person name="Abou-Zaid M."/>
            <person name="de Vries R.P."/>
            <person name="Igarashi K."/>
            <person name="Yadav J.S."/>
            <person name="Grigoriev I.V."/>
            <person name="Master E.R."/>
        </authorList>
    </citation>
    <scope>NUCLEOTIDE SEQUENCE [LARGE SCALE GENOMIC DNA]</scope>
    <source>
        <strain evidence="2 3">HHB-10118-sp</strain>
    </source>
</reference>
<name>K5WGX9_PHACS</name>
<dbReference type="KEGG" id="pco:PHACADRAFT_252564"/>
<keyword evidence="1" id="KW-0812">Transmembrane</keyword>